<dbReference type="PANTHER" id="PTHR20661:SF0">
    <property type="entry name" value="PHOSPHATIDYLINOSITOL-GLYCAN BIOSYNTHESIS CLASS W PROTEIN"/>
    <property type="match status" value="1"/>
</dbReference>
<keyword evidence="7" id="KW-1185">Reference proteome</keyword>
<gene>
    <name evidence="6" type="ORF">MAR_017476</name>
</gene>
<organism evidence="6 7">
    <name type="scientific">Mya arenaria</name>
    <name type="common">Soft-shell clam</name>
    <dbReference type="NCBI Taxonomy" id="6604"/>
    <lineage>
        <taxon>Eukaryota</taxon>
        <taxon>Metazoa</taxon>
        <taxon>Spiralia</taxon>
        <taxon>Lophotrochozoa</taxon>
        <taxon>Mollusca</taxon>
        <taxon>Bivalvia</taxon>
        <taxon>Autobranchia</taxon>
        <taxon>Heteroconchia</taxon>
        <taxon>Euheterodonta</taxon>
        <taxon>Imparidentia</taxon>
        <taxon>Neoheterodontei</taxon>
        <taxon>Myida</taxon>
        <taxon>Myoidea</taxon>
        <taxon>Myidae</taxon>
        <taxon>Mya</taxon>
    </lineage>
</organism>
<sequence>MLNWPGQNQTLSRHEGFRRAIPGTSAENVTMVIMACTCPVFLHMLLGFSSTSLLQFTPIFLHKYLGFIVIFLHQAALSTTAVRSFANSDPDSKDDIRCLLLEAVNYNGLLFFLVANLLTGLVNLAIDTKLYSSGGAFFVLTVYMFMLSATSLILYKNKISFKAIIFQKLLRLY</sequence>
<keyword evidence="3 5" id="KW-1133">Transmembrane helix</keyword>
<evidence type="ECO:0000256" key="4">
    <source>
        <dbReference type="ARBA" id="ARBA00023136"/>
    </source>
</evidence>
<dbReference type="Pfam" id="PF06423">
    <property type="entry name" value="GWT1"/>
    <property type="match status" value="1"/>
</dbReference>
<evidence type="ECO:0000256" key="1">
    <source>
        <dbReference type="ARBA" id="ARBA00004141"/>
    </source>
</evidence>
<accession>A0ABY7EBW1</accession>
<dbReference type="EMBL" id="CP111017">
    <property type="protein sequence ID" value="WAR07518.1"/>
    <property type="molecule type" value="Genomic_DNA"/>
</dbReference>
<feature type="transmembrane region" description="Helical" evidence="5">
    <location>
        <begin position="60"/>
        <end position="82"/>
    </location>
</feature>
<protein>
    <submittedName>
        <fullName evidence="6">GWT1-like protein</fullName>
    </submittedName>
</protein>
<keyword evidence="4 5" id="KW-0472">Membrane</keyword>
<feature type="transmembrane region" description="Helical" evidence="5">
    <location>
        <begin position="103"/>
        <end position="126"/>
    </location>
</feature>
<evidence type="ECO:0000313" key="6">
    <source>
        <dbReference type="EMBL" id="WAR07518.1"/>
    </source>
</evidence>
<dbReference type="InterPro" id="IPR009447">
    <property type="entry name" value="PIGW/GWT1"/>
</dbReference>
<reference evidence="6" key="1">
    <citation type="submission" date="2022-11" db="EMBL/GenBank/DDBJ databases">
        <title>Centuries of genome instability and evolution in soft-shell clam transmissible cancer (bioRxiv).</title>
        <authorList>
            <person name="Hart S.F.M."/>
            <person name="Yonemitsu M.A."/>
            <person name="Giersch R.M."/>
            <person name="Beal B.F."/>
            <person name="Arriagada G."/>
            <person name="Davis B.W."/>
            <person name="Ostrander E.A."/>
            <person name="Goff S.P."/>
            <person name="Metzger M.J."/>
        </authorList>
    </citation>
    <scope>NUCLEOTIDE SEQUENCE</scope>
    <source>
        <strain evidence="6">MELC-2E11</strain>
        <tissue evidence="6">Siphon/mantle</tissue>
    </source>
</reference>
<evidence type="ECO:0000313" key="7">
    <source>
        <dbReference type="Proteomes" id="UP001164746"/>
    </source>
</evidence>
<evidence type="ECO:0000256" key="5">
    <source>
        <dbReference type="SAM" id="Phobius"/>
    </source>
</evidence>
<dbReference type="PANTHER" id="PTHR20661">
    <property type="entry name" value="PHOSPHATIDYLINOSITOL-GLYCAN BIOSYNTHESIS CLASS W PROTEIN"/>
    <property type="match status" value="1"/>
</dbReference>
<dbReference type="Proteomes" id="UP001164746">
    <property type="component" value="Chromosome 6"/>
</dbReference>
<keyword evidence="2 5" id="KW-0812">Transmembrane</keyword>
<comment type="subcellular location">
    <subcellularLocation>
        <location evidence="1">Membrane</location>
        <topology evidence="1">Multi-pass membrane protein</topology>
    </subcellularLocation>
</comment>
<name>A0ABY7EBW1_MYAAR</name>
<evidence type="ECO:0000256" key="3">
    <source>
        <dbReference type="ARBA" id="ARBA00022989"/>
    </source>
</evidence>
<feature type="transmembrane region" description="Helical" evidence="5">
    <location>
        <begin position="132"/>
        <end position="155"/>
    </location>
</feature>
<proteinExistence type="predicted"/>
<feature type="transmembrane region" description="Helical" evidence="5">
    <location>
        <begin position="28"/>
        <end position="48"/>
    </location>
</feature>
<evidence type="ECO:0000256" key="2">
    <source>
        <dbReference type="ARBA" id="ARBA00022692"/>
    </source>
</evidence>